<dbReference type="EMBL" id="AKGD01000002">
    <property type="protein sequence ID" value="EIT69541.1"/>
    <property type="molecule type" value="Genomic_DNA"/>
</dbReference>
<keyword evidence="3" id="KW-1185">Reference proteome</keyword>
<dbReference type="Proteomes" id="UP000003704">
    <property type="component" value="Unassembled WGS sequence"/>
</dbReference>
<sequence>MNADGPLSYRVEAPMRWVAVDGAFDAAAIDYWSEANLRVLTQIAQFEERGVPVEQPTPQDLEIQRLHAKLDLLLGAVAELAPRFLDRPPRQPLQLSWRSLSFPADAQTPAIGSFGLVEVHLHALVLQPLRWPARMEQVSAGIAQAELLAANDAAQQALERHVFQQHRRAIAAARRS</sequence>
<dbReference type="RefSeq" id="WP_007186062.1">
    <property type="nucleotide sequence ID" value="NZ_AKGD01000002.1"/>
</dbReference>
<dbReference type="InterPro" id="IPR031800">
    <property type="entry name" value="PilZ_atypical"/>
</dbReference>
<organism evidence="2 3">
    <name type="scientific">Hydrocarboniphaga effusa AP103</name>
    <dbReference type="NCBI Taxonomy" id="1172194"/>
    <lineage>
        <taxon>Bacteria</taxon>
        <taxon>Pseudomonadati</taxon>
        <taxon>Pseudomonadota</taxon>
        <taxon>Gammaproteobacteria</taxon>
        <taxon>Nevskiales</taxon>
        <taxon>Nevskiaceae</taxon>
        <taxon>Hydrocarboniphaga</taxon>
    </lineage>
</organism>
<reference evidence="2 3" key="1">
    <citation type="journal article" date="2012" name="J. Bacteriol.">
        <title>Genome Sequence of n-Alkane-Degrading Hydrocarboniphaga effusa Strain AP103T (ATCC BAA-332T).</title>
        <authorList>
            <person name="Chang H.K."/>
            <person name="Zylstra G.J."/>
            <person name="Chae J.C."/>
        </authorList>
    </citation>
    <scope>NUCLEOTIDE SEQUENCE [LARGE SCALE GENOMIC DNA]</scope>
    <source>
        <strain evidence="2 3">AP103</strain>
    </source>
</reference>
<name>I8I1H1_9GAMM</name>
<comment type="caution">
    <text evidence="2">The sequence shown here is derived from an EMBL/GenBank/DDBJ whole genome shotgun (WGS) entry which is preliminary data.</text>
</comment>
<protein>
    <recommendedName>
        <fullName evidence="1">Cyclic di-GMP receptor atypical PilZ domain-containing protein</fullName>
    </recommendedName>
</protein>
<accession>I8I1H1</accession>
<dbReference type="AlphaFoldDB" id="I8I1H1"/>
<dbReference type="PATRIC" id="fig|1172194.4.peg.3026"/>
<dbReference type="STRING" id="1172194.WQQ_31230"/>
<dbReference type="Pfam" id="PF16823">
    <property type="entry name" value="tPilZ"/>
    <property type="match status" value="1"/>
</dbReference>
<dbReference type="OrthoDB" id="9151696at2"/>
<proteinExistence type="predicted"/>
<evidence type="ECO:0000313" key="3">
    <source>
        <dbReference type="Proteomes" id="UP000003704"/>
    </source>
</evidence>
<evidence type="ECO:0000259" key="1">
    <source>
        <dbReference type="Pfam" id="PF16823"/>
    </source>
</evidence>
<evidence type="ECO:0000313" key="2">
    <source>
        <dbReference type="EMBL" id="EIT69541.1"/>
    </source>
</evidence>
<feature type="domain" description="Cyclic di-GMP receptor atypical PilZ" evidence="1">
    <location>
        <begin position="40"/>
        <end position="175"/>
    </location>
</feature>
<gene>
    <name evidence="2" type="ORF">WQQ_31230</name>
</gene>